<sequence>PHKAAALSSRTIRVRIRDLKTRSCCCTMVVDILSNNNNNNRKPSTAFLKLHDWRYADTLRQHMGIGPWCPSTEFAYIRSLGGHTRTVLSIYDDQDAAQRETSLAGILGDSFAHEAAVYDSLRAHQGATLPRLLAAVDFDLTPPGADNHELFYVRVLLLENLMVDDGGFSLRTLPHHAPRDAWQGLVDAAVEAGRLLGEHGVLDPDRHAGNFLVVPRTDGGFRVVMIDFGHCRSRREGESERVVAGGSGAA</sequence>
<accession>A0AAN6P7F7</accession>
<organism evidence="1 2">
    <name type="scientific">Parachaetomium inaequale</name>
    <dbReference type="NCBI Taxonomy" id="2588326"/>
    <lineage>
        <taxon>Eukaryota</taxon>
        <taxon>Fungi</taxon>
        <taxon>Dikarya</taxon>
        <taxon>Ascomycota</taxon>
        <taxon>Pezizomycotina</taxon>
        <taxon>Sordariomycetes</taxon>
        <taxon>Sordariomycetidae</taxon>
        <taxon>Sordariales</taxon>
        <taxon>Chaetomiaceae</taxon>
        <taxon>Parachaetomium</taxon>
    </lineage>
</organism>
<feature type="non-terminal residue" evidence="1">
    <location>
        <position position="1"/>
    </location>
</feature>
<gene>
    <name evidence="1" type="ORF">C8A01DRAFT_19870</name>
</gene>
<keyword evidence="2" id="KW-1185">Reference proteome</keyword>
<dbReference type="Proteomes" id="UP001303115">
    <property type="component" value="Unassembled WGS sequence"/>
</dbReference>
<dbReference type="AlphaFoldDB" id="A0AAN6P7F7"/>
<evidence type="ECO:0008006" key="3">
    <source>
        <dbReference type="Google" id="ProtNLM"/>
    </source>
</evidence>
<comment type="caution">
    <text evidence="1">The sequence shown here is derived from an EMBL/GenBank/DDBJ whole genome shotgun (WGS) entry which is preliminary data.</text>
</comment>
<evidence type="ECO:0000313" key="2">
    <source>
        <dbReference type="Proteomes" id="UP001303115"/>
    </source>
</evidence>
<evidence type="ECO:0000313" key="1">
    <source>
        <dbReference type="EMBL" id="KAK4033151.1"/>
    </source>
</evidence>
<protein>
    <recommendedName>
        <fullName evidence="3">Protein kinase domain-containing protein</fullName>
    </recommendedName>
</protein>
<dbReference type="EMBL" id="MU854549">
    <property type="protein sequence ID" value="KAK4033151.1"/>
    <property type="molecule type" value="Genomic_DNA"/>
</dbReference>
<name>A0AAN6P7F7_9PEZI</name>
<reference evidence="2" key="1">
    <citation type="journal article" date="2023" name="Mol. Phylogenet. Evol.">
        <title>Genome-scale phylogeny and comparative genomics of the fungal order Sordariales.</title>
        <authorList>
            <person name="Hensen N."/>
            <person name="Bonometti L."/>
            <person name="Westerberg I."/>
            <person name="Brannstrom I.O."/>
            <person name="Guillou S."/>
            <person name="Cros-Aarteil S."/>
            <person name="Calhoun S."/>
            <person name="Haridas S."/>
            <person name="Kuo A."/>
            <person name="Mondo S."/>
            <person name="Pangilinan J."/>
            <person name="Riley R."/>
            <person name="LaButti K."/>
            <person name="Andreopoulos B."/>
            <person name="Lipzen A."/>
            <person name="Chen C."/>
            <person name="Yan M."/>
            <person name="Daum C."/>
            <person name="Ng V."/>
            <person name="Clum A."/>
            <person name="Steindorff A."/>
            <person name="Ohm R.A."/>
            <person name="Martin F."/>
            <person name="Silar P."/>
            <person name="Natvig D.O."/>
            <person name="Lalanne C."/>
            <person name="Gautier V."/>
            <person name="Ament-Velasquez S.L."/>
            <person name="Kruys A."/>
            <person name="Hutchinson M.I."/>
            <person name="Powell A.J."/>
            <person name="Barry K."/>
            <person name="Miller A.N."/>
            <person name="Grigoriev I.V."/>
            <person name="Debuchy R."/>
            <person name="Gladieux P."/>
            <person name="Hiltunen Thoren M."/>
            <person name="Johannesson H."/>
        </authorList>
    </citation>
    <scope>NUCLEOTIDE SEQUENCE [LARGE SCALE GENOMIC DNA]</scope>
    <source>
        <strain evidence="2">CBS 284.82</strain>
    </source>
</reference>
<proteinExistence type="predicted"/>